<dbReference type="Pfam" id="PF00535">
    <property type="entry name" value="Glycos_transf_2"/>
    <property type="match status" value="1"/>
</dbReference>
<dbReference type="CDD" id="cd00761">
    <property type="entry name" value="Glyco_tranf_GTA_type"/>
    <property type="match status" value="1"/>
</dbReference>
<dbReference type="GO" id="GO:0016757">
    <property type="term" value="F:glycosyltransferase activity"/>
    <property type="evidence" value="ECO:0007669"/>
    <property type="project" value="UniProtKB-KW"/>
</dbReference>
<accession>A0A940S9K8</accession>
<dbReference type="InterPro" id="IPR029044">
    <property type="entry name" value="Nucleotide-diphossugar_trans"/>
</dbReference>
<dbReference type="PANTHER" id="PTHR43685">
    <property type="entry name" value="GLYCOSYLTRANSFERASE"/>
    <property type="match status" value="1"/>
</dbReference>
<dbReference type="EC" id="2.4.-.-" evidence="2"/>
<dbReference type="Proteomes" id="UP000677537">
    <property type="component" value="Unassembled WGS sequence"/>
</dbReference>
<keyword evidence="3" id="KW-1185">Reference proteome</keyword>
<dbReference type="RefSeq" id="WP_209376062.1">
    <property type="nucleotide sequence ID" value="NZ_JAGIZA010000015.1"/>
</dbReference>
<dbReference type="InterPro" id="IPR001173">
    <property type="entry name" value="Glyco_trans_2-like"/>
</dbReference>
<gene>
    <name evidence="2" type="ORF">J5Y10_20955</name>
</gene>
<keyword evidence="2" id="KW-0328">Glycosyltransferase</keyword>
<keyword evidence="2" id="KW-0808">Transferase</keyword>
<name>A0A940S9K8_9PROT</name>
<sequence length="287" mass="31404">MAASSLMGSVSVVVPNYNYARYLPERFASIVAQGRIVRHLTFLDDASSDNSMEVAEPLLAGLSISVTAQRNAVNSGSVFRQWARGAEAAGTPFLWIAEADDSARPGMLDALAQRLASDPSAAFAFSDSAAIDVDGVVTAESSKPYAAMMGDDLLKGDATLTGQEFIGRCLCPRNLVVSASAVLWRTEALRAALESLGDSIGRWRCAGDWRIYTEAARMHASIHYEARPFNLHRRHASSVTGSIPVVRHFAEVVAMHSTLRRLLDRKAEQDEKMRHYLRDLRHAWNLG</sequence>
<dbReference type="PANTHER" id="PTHR43685:SF2">
    <property type="entry name" value="GLYCOSYLTRANSFERASE 2-LIKE DOMAIN-CONTAINING PROTEIN"/>
    <property type="match status" value="1"/>
</dbReference>
<comment type="caution">
    <text evidence="2">The sequence shown here is derived from an EMBL/GenBank/DDBJ whole genome shotgun (WGS) entry which is preliminary data.</text>
</comment>
<protein>
    <submittedName>
        <fullName evidence="2">Glycosyltransferase</fullName>
        <ecNumber evidence="2">2.4.-.-</ecNumber>
    </submittedName>
</protein>
<evidence type="ECO:0000313" key="3">
    <source>
        <dbReference type="Proteomes" id="UP000677537"/>
    </source>
</evidence>
<dbReference type="AlphaFoldDB" id="A0A940S9K8"/>
<evidence type="ECO:0000259" key="1">
    <source>
        <dbReference type="Pfam" id="PF00535"/>
    </source>
</evidence>
<feature type="domain" description="Glycosyltransferase 2-like" evidence="1">
    <location>
        <begin position="11"/>
        <end position="123"/>
    </location>
</feature>
<evidence type="ECO:0000313" key="2">
    <source>
        <dbReference type="EMBL" id="MBP0495267.1"/>
    </source>
</evidence>
<reference evidence="2" key="1">
    <citation type="submission" date="2021-03" db="EMBL/GenBank/DDBJ databases">
        <authorList>
            <person name="So Y."/>
        </authorList>
    </citation>
    <scope>NUCLEOTIDE SEQUENCE</scope>
    <source>
        <strain evidence="2">SG15</strain>
    </source>
</reference>
<dbReference type="InterPro" id="IPR050834">
    <property type="entry name" value="Glycosyltransf_2"/>
</dbReference>
<dbReference type="EMBL" id="JAGIZA010000015">
    <property type="protein sequence ID" value="MBP0495267.1"/>
    <property type="molecule type" value="Genomic_DNA"/>
</dbReference>
<dbReference type="SUPFAM" id="SSF53448">
    <property type="entry name" value="Nucleotide-diphospho-sugar transferases"/>
    <property type="match status" value="1"/>
</dbReference>
<organism evidence="2 3">
    <name type="scientific">Roseomonas indoligenes</name>
    <dbReference type="NCBI Taxonomy" id="2820811"/>
    <lineage>
        <taxon>Bacteria</taxon>
        <taxon>Pseudomonadati</taxon>
        <taxon>Pseudomonadota</taxon>
        <taxon>Alphaproteobacteria</taxon>
        <taxon>Acetobacterales</taxon>
        <taxon>Roseomonadaceae</taxon>
        <taxon>Roseomonas</taxon>
    </lineage>
</organism>
<proteinExistence type="predicted"/>
<dbReference type="Gene3D" id="3.90.550.10">
    <property type="entry name" value="Spore Coat Polysaccharide Biosynthesis Protein SpsA, Chain A"/>
    <property type="match status" value="1"/>
</dbReference>